<keyword evidence="3" id="KW-1185">Reference proteome</keyword>
<sequence length="285" mass="33288">MSSTPSIPDGYTFLNKQVFLSAKAKEMTMDLLKQADQRNPDLFDMYIYNDFYSYATLDLFHKTLSSLHGKVCKRKYDEAWPIAEALTHFVNLENAFVMCYDGELIKMTNKAYGCLIVGLIRGLKKDNRLDPSRFPSLECFLKNVTEFCGLMKSQGCNSDYDRVCKAVGHRLFKNKTDEQRAQEIAWAQAWWDNLKKDGDNDDSMEGEDEDEDEDDEDNDGRSWFHGADEADEDMKDPDFSRERVWKEYKDYLRGVPDCPMRGPPYWDISEWEEQDKKPFLFSSME</sequence>
<evidence type="ECO:0000313" key="2">
    <source>
        <dbReference type="EMBL" id="KAK7470407.1"/>
    </source>
</evidence>
<accession>A0ABR1K1J8</accession>
<organism evidence="2 3">
    <name type="scientific">Marasmiellus scandens</name>
    <dbReference type="NCBI Taxonomy" id="2682957"/>
    <lineage>
        <taxon>Eukaryota</taxon>
        <taxon>Fungi</taxon>
        <taxon>Dikarya</taxon>
        <taxon>Basidiomycota</taxon>
        <taxon>Agaricomycotina</taxon>
        <taxon>Agaricomycetes</taxon>
        <taxon>Agaricomycetidae</taxon>
        <taxon>Agaricales</taxon>
        <taxon>Marasmiineae</taxon>
        <taxon>Omphalotaceae</taxon>
        <taxon>Marasmiellus</taxon>
    </lineage>
</organism>
<dbReference type="Proteomes" id="UP001498398">
    <property type="component" value="Unassembled WGS sequence"/>
</dbReference>
<proteinExistence type="predicted"/>
<comment type="caution">
    <text evidence="2">The sequence shown here is derived from an EMBL/GenBank/DDBJ whole genome shotgun (WGS) entry which is preliminary data.</text>
</comment>
<feature type="compositionally biased region" description="Acidic residues" evidence="1">
    <location>
        <begin position="199"/>
        <end position="218"/>
    </location>
</feature>
<gene>
    <name evidence="2" type="ORF">VKT23_001833</name>
</gene>
<name>A0ABR1K1J8_9AGAR</name>
<dbReference type="EMBL" id="JBANRG010000002">
    <property type="protein sequence ID" value="KAK7470407.1"/>
    <property type="molecule type" value="Genomic_DNA"/>
</dbReference>
<evidence type="ECO:0000313" key="3">
    <source>
        <dbReference type="Proteomes" id="UP001498398"/>
    </source>
</evidence>
<feature type="compositionally biased region" description="Basic and acidic residues" evidence="1">
    <location>
        <begin position="219"/>
        <end position="228"/>
    </location>
</feature>
<reference evidence="2 3" key="1">
    <citation type="submission" date="2024-01" db="EMBL/GenBank/DDBJ databases">
        <title>A draft genome for the cacao thread blight pathogen Marasmiellus scandens.</title>
        <authorList>
            <person name="Baruah I.K."/>
            <person name="Leung J."/>
            <person name="Bukari Y."/>
            <person name="Amoako-Attah I."/>
            <person name="Meinhardt L.W."/>
            <person name="Bailey B.A."/>
            <person name="Cohen S.P."/>
        </authorList>
    </citation>
    <scope>NUCLEOTIDE SEQUENCE [LARGE SCALE GENOMIC DNA]</scope>
    <source>
        <strain evidence="2 3">GH-19</strain>
    </source>
</reference>
<protein>
    <submittedName>
        <fullName evidence="2">Uncharacterized protein</fullName>
    </submittedName>
</protein>
<feature type="region of interest" description="Disordered" evidence="1">
    <location>
        <begin position="197"/>
        <end position="239"/>
    </location>
</feature>
<evidence type="ECO:0000256" key="1">
    <source>
        <dbReference type="SAM" id="MobiDB-lite"/>
    </source>
</evidence>